<reference evidence="3" key="1">
    <citation type="journal article" date="2019" name="Int. J. Syst. Evol. Microbiol.">
        <title>The Global Catalogue of Microorganisms (GCM) 10K type strain sequencing project: providing services to taxonomists for standard genome sequencing and annotation.</title>
        <authorList>
            <consortium name="The Broad Institute Genomics Platform"/>
            <consortium name="The Broad Institute Genome Sequencing Center for Infectious Disease"/>
            <person name="Wu L."/>
            <person name="Ma J."/>
        </authorList>
    </citation>
    <scope>NUCLEOTIDE SEQUENCE [LARGE SCALE GENOMIC DNA]</scope>
    <source>
        <strain evidence="3">CCUG 2113</strain>
    </source>
</reference>
<dbReference type="RefSeq" id="WP_055395853.1">
    <property type="nucleotide sequence ID" value="NZ_JAMXAX010000068.1"/>
</dbReference>
<comment type="caution">
    <text evidence="2">The sequence shown here is derived from an EMBL/GenBank/DDBJ whole genome shotgun (WGS) entry which is preliminary data.</text>
</comment>
<keyword evidence="1" id="KW-0732">Signal</keyword>
<evidence type="ECO:0000313" key="2">
    <source>
        <dbReference type="EMBL" id="MFC3936598.1"/>
    </source>
</evidence>
<feature type="signal peptide" evidence="1">
    <location>
        <begin position="1"/>
        <end position="33"/>
    </location>
</feature>
<dbReference type="EMBL" id="JBHSAJ010000055">
    <property type="protein sequence ID" value="MFC3936598.1"/>
    <property type="molecule type" value="Genomic_DNA"/>
</dbReference>
<keyword evidence="3" id="KW-1185">Reference proteome</keyword>
<accession>A0ABV8DE80</accession>
<evidence type="ECO:0000313" key="3">
    <source>
        <dbReference type="Proteomes" id="UP001595693"/>
    </source>
</evidence>
<evidence type="ECO:0008006" key="4">
    <source>
        <dbReference type="Google" id="ProtNLM"/>
    </source>
</evidence>
<proteinExistence type="predicted"/>
<name>A0ABV8DE80_9BURK</name>
<protein>
    <recommendedName>
        <fullName evidence="4">TIGR03067 domain-containing protein</fullName>
    </recommendedName>
</protein>
<gene>
    <name evidence="2" type="ORF">ACFOW3_18420</name>
</gene>
<sequence length="157" mass="16618">MPHIRHTRRAGFRKALLLTLFVAAGGVGTTAGAADPQAAHPLVGRWKVASINGAPPPKFLAGQVLVIQADAQVINLDLGASGGATTSEGAVQKALRDALMRGTWRADKARLYVSNSPRRDTSSAYAITQQGKLLSLDPDPYFSNADVPSKATYERLP</sequence>
<dbReference type="Proteomes" id="UP001595693">
    <property type="component" value="Unassembled WGS sequence"/>
</dbReference>
<feature type="chain" id="PRO_5046084682" description="TIGR03067 domain-containing protein" evidence="1">
    <location>
        <begin position="34"/>
        <end position="157"/>
    </location>
</feature>
<evidence type="ECO:0000256" key="1">
    <source>
        <dbReference type="SAM" id="SignalP"/>
    </source>
</evidence>
<organism evidence="2 3">
    <name type="scientific">Acidovorax facilis</name>
    <dbReference type="NCBI Taxonomy" id="12917"/>
    <lineage>
        <taxon>Bacteria</taxon>
        <taxon>Pseudomonadati</taxon>
        <taxon>Pseudomonadota</taxon>
        <taxon>Betaproteobacteria</taxon>
        <taxon>Burkholderiales</taxon>
        <taxon>Comamonadaceae</taxon>
        <taxon>Acidovorax</taxon>
    </lineage>
</organism>